<dbReference type="InterPro" id="IPR027417">
    <property type="entry name" value="P-loop_NTPase"/>
</dbReference>
<feature type="domain" description="ABC transmembrane type-1" evidence="9">
    <location>
        <begin position="15"/>
        <end position="305"/>
    </location>
</feature>
<reference evidence="10 11" key="1">
    <citation type="submission" date="2017-07" db="EMBL/GenBank/DDBJ databases">
        <title>Niveispirillum cyanobacteriorum sp. nov., isolated from cyanobacterial aggregates in a eutrophic lake.</title>
        <authorList>
            <person name="Cai H."/>
        </authorList>
    </citation>
    <scope>NUCLEOTIDE SEQUENCE [LARGE SCALE GENOMIC DNA]</scope>
    <source>
        <strain evidence="11">TH1-14</strain>
    </source>
</reference>
<evidence type="ECO:0000256" key="3">
    <source>
        <dbReference type="ARBA" id="ARBA00022741"/>
    </source>
</evidence>
<dbReference type="InterPro" id="IPR003439">
    <property type="entry name" value="ABC_transporter-like_ATP-bd"/>
</dbReference>
<dbReference type="CDD" id="cd18584">
    <property type="entry name" value="ABC_6TM_AarD_CydD"/>
    <property type="match status" value="1"/>
</dbReference>
<dbReference type="InterPro" id="IPR011527">
    <property type="entry name" value="ABC1_TM_dom"/>
</dbReference>
<keyword evidence="2 7" id="KW-0812">Transmembrane</keyword>
<evidence type="ECO:0000256" key="2">
    <source>
        <dbReference type="ARBA" id="ARBA00022692"/>
    </source>
</evidence>
<dbReference type="Gene3D" id="3.40.50.300">
    <property type="entry name" value="P-loop containing nucleotide triphosphate hydrolases"/>
    <property type="match status" value="1"/>
</dbReference>
<dbReference type="Proteomes" id="UP000216998">
    <property type="component" value="Unassembled WGS sequence"/>
</dbReference>
<dbReference type="Pfam" id="PF00664">
    <property type="entry name" value="ABC_membrane"/>
    <property type="match status" value="1"/>
</dbReference>
<dbReference type="PROSITE" id="PS50929">
    <property type="entry name" value="ABC_TM1F"/>
    <property type="match status" value="1"/>
</dbReference>
<comment type="subcellular location">
    <subcellularLocation>
        <location evidence="1">Cell membrane</location>
        <topology evidence="1">Multi-pass membrane protein</topology>
    </subcellularLocation>
</comment>
<dbReference type="PROSITE" id="PS50893">
    <property type="entry name" value="ABC_TRANSPORTER_2"/>
    <property type="match status" value="1"/>
</dbReference>
<evidence type="ECO:0000256" key="4">
    <source>
        <dbReference type="ARBA" id="ARBA00022840"/>
    </source>
</evidence>
<feature type="domain" description="ABC transporter" evidence="8">
    <location>
        <begin position="336"/>
        <end position="523"/>
    </location>
</feature>
<dbReference type="AlphaFoldDB" id="A0A255Z1G8"/>
<feature type="transmembrane region" description="Helical" evidence="7">
    <location>
        <begin position="269"/>
        <end position="290"/>
    </location>
</feature>
<name>A0A255Z1G8_9PROT</name>
<dbReference type="NCBIfam" id="TIGR02857">
    <property type="entry name" value="CydD"/>
    <property type="match status" value="1"/>
</dbReference>
<dbReference type="OrthoDB" id="5288404at2"/>
<keyword evidence="11" id="KW-1185">Reference proteome</keyword>
<dbReference type="InterPro" id="IPR036640">
    <property type="entry name" value="ABC1_TM_sf"/>
</dbReference>
<keyword evidence="3" id="KW-0547">Nucleotide-binding</keyword>
<dbReference type="GO" id="GO:0042883">
    <property type="term" value="P:cysteine transport"/>
    <property type="evidence" value="ECO:0007669"/>
    <property type="project" value="InterPro"/>
</dbReference>
<feature type="transmembrane region" description="Helical" evidence="7">
    <location>
        <begin position="51"/>
        <end position="68"/>
    </location>
</feature>
<keyword evidence="4" id="KW-0067">ATP-binding</keyword>
<dbReference type="Pfam" id="PF00005">
    <property type="entry name" value="ABC_tran"/>
    <property type="match status" value="1"/>
</dbReference>
<evidence type="ECO:0000313" key="10">
    <source>
        <dbReference type="EMBL" id="OYQ34500.1"/>
    </source>
</evidence>
<evidence type="ECO:0000313" key="11">
    <source>
        <dbReference type="Proteomes" id="UP000216998"/>
    </source>
</evidence>
<dbReference type="SUPFAM" id="SSF90123">
    <property type="entry name" value="ABC transporter transmembrane region"/>
    <property type="match status" value="1"/>
</dbReference>
<keyword evidence="5 7" id="KW-1133">Transmembrane helix</keyword>
<dbReference type="Gene3D" id="1.20.1560.10">
    <property type="entry name" value="ABC transporter type 1, transmembrane domain"/>
    <property type="match status" value="1"/>
</dbReference>
<feature type="transmembrane region" description="Helical" evidence="7">
    <location>
        <begin position="132"/>
        <end position="149"/>
    </location>
</feature>
<organism evidence="10 11">
    <name type="scientific">Niveispirillum lacus</name>
    <dbReference type="NCBI Taxonomy" id="1981099"/>
    <lineage>
        <taxon>Bacteria</taxon>
        <taxon>Pseudomonadati</taxon>
        <taxon>Pseudomonadota</taxon>
        <taxon>Alphaproteobacteria</taxon>
        <taxon>Rhodospirillales</taxon>
        <taxon>Azospirillaceae</taxon>
        <taxon>Niveispirillum</taxon>
    </lineage>
</organism>
<evidence type="ECO:0000256" key="5">
    <source>
        <dbReference type="ARBA" id="ARBA00022989"/>
    </source>
</evidence>
<comment type="caution">
    <text evidence="10">The sequence shown here is derived from an EMBL/GenBank/DDBJ whole genome shotgun (WGS) entry which is preliminary data.</text>
</comment>
<evidence type="ECO:0000259" key="8">
    <source>
        <dbReference type="PROSITE" id="PS50893"/>
    </source>
</evidence>
<dbReference type="InterPro" id="IPR003593">
    <property type="entry name" value="AAA+_ATPase"/>
</dbReference>
<feature type="transmembrane region" description="Helical" evidence="7">
    <location>
        <begin position="234"/>
        <end position="257"/>
    </location>
</feature>
<evidence type="ECO:0000256" key="6">
    <source>
        <dbReference type="ARBA" id="ARBA00023136"/>
    </source>
</evidence>
<dbReference type="RefSeq" id="WP_094456350.1">
    <property type="nucleotide sequence ID" value="NZ_NOXU01000028.1"/>
</dbReference>
<dbReference type="GO" id="GO:0016887">
    <property type="term" value="F:ATP hydrolysis activity"/>
    <property type="evidence" value="ECO:0007669"/>
    <property type="project" value="InterPro"/>
</dbReference>
<proteinExistence type="predicted"/>
<accession>A0A255Z1G8</accession>
<dbReference type="PANTHER" id="PTHR24221">
    <property type="entry name" value="ATP-BINDING CASSETTE SUB-FAMILY B"/>
    <property type="match status" value="1"/>
</dbReference>
<dbReference type="InterPro" id="IPR014216">
    <property type="entry name" value="ABC_transptr_CydD"/>
</dbReference>
<dbReference type="EMBL" id="NOXU01000028">
    <property type="protein sequence ID" value="OYQ34500.1"/>
    <property type="molecule type" value="Genomic_DNA"/>
</dbReference>
<dbReference type="SMART" id="SM00382">
    <property type="entry name" value="AAA"/>
    <property type="match status" value="1"/>
</dbReference>
<gene>
    <name evidence="10" type="primary">cydD</name>
    <name evidence="10" type="ORF">CHU95_10770</name>
</gene>
<dbReference type="GO" id="GO:0005886">
    <property type="term" value="C:plasma membrane"/>
    <property type="evidence" value="ECO:0007669"/>
    <property type="project" value="UniProtKB-SubCell"/>
</dbReference>
<evidence type="ECO:0000256" key="7">
    <source>
        <dbReference type="SAM" id="Phobius"/>
    </source>
</evidence>
<dbReference type="GO" id="GO:0005524">
    <property type="term" value="F:ATP binding"/>
    <property type="evidence" value="ECO:0007669"/>
    <property type="project" value="UniProtKB-KW"/>
</dbReference>
<dbReference type="GO" id="GO:0140359">
    <property type="term" value="F:ABC-type transporter activity"/>
    <property type="evidence" value="ECO:0007669"/>
    <property type="project" value="InterPro"/>
</dbReference>
<sequence length="523" mass="54679">MSRKARPPVPPRLRLAALVQAAAALLWVPQAWLLAAAVFSLTGPYASPGEAVTLAMVFAGLGLLRAALDAWGGRLAFRAARDELTRQRARAVAVLSQRAPLDPTLPPSGEIAGLLAEQAEAVVPYLQRYVPVRWRLILVPGVILPVVAWHSWAAALILLVAAPLIPLCMALVGIRAKKASEDQLAAVGSMNGLLMDRLRGLPTIRALKAEHLVAERLGTLAADVKRRTLAVLRIAFLSSAALELFSALGVALVAVYVGSHLFGQAEIGTWGQTLGLTEGLFILLLAPAFFEPLREMSALWHDRASGEAALRAMTALDGPPLVPVAPTEAPPEGPVLRLDGVTFTYPGSAPLVTGVDLALYPGEKLALYGPSGGGKSTLLALAAGLLRPDKGVVVRRGKVGWIGHRPFVMNASLAANVSLGRSGVAAAPVLQRLLPGHDPTRRVGEGGIGLSGGETLRLALARAIADPDASLILADEPTAHLDASTAEEVINALLAAAQGRALLIATHDPRLAARMDRVVEVGA</sequence>
<dbReference type="PANTHER" id="PTHR24221:SF590">
    <property type="entry name" value="COMPONENT LINKED WITH THE ASSEMBLY OF CYTOCHROME' TRANSPORT TRANSMEMBRANE ATP-BINDING PROTEIN ABC TRANSPORTER CYDD-RELATED"/>
    <property type="match status" value="1"/>
</dbReference>
<protein>
    <submittedName>
        <fullName evidence="10">Thiol reductant ABC exporter subunit CydD</fullName>
    </submittedName>
</protein>
<keyword evidence="6 7" id="KW-0472">Membrane</keyword>
<dbReference type="InterPro" id="IPR039421">
    <property type="entry name" value="Type_1_exporter"/>
</dbReference>
<evidence type="ECO:0000256" key="1">
    <source>
        <dbReference type="ARBA" id="ARBA00004651"/>
    </source>
</evidence>
<feature type="transmembrane region" description="Helical" evidence="7">
    <location>
        <begin position="155"/>
        <end position="174"/>
    </location>
</feature>
<evidence type="ECO:0000259" key="9">
    <source>
        <dbReference type="PROSITE" id="PS50929"/>
    </source>
</evidence>
<dbReference type="SUPFAM" id="SSF52540">
    <property type="entry name" value="P-loop containing nucleoside triphosphate hydrolases"/>
    <property type="match status" value="1"/>
</dbReference>